<evidence type="ECO:0000313" key="1">
    <source>
        <dbReference type="EMBL" id="KAJ8338598.1"/>
    </source>
</evidence>
<evidence type="ECO:0000313" key="2">
    <source>
        <dbReference type="Proteomes" id="UP001152622"/>
    </source>
</evidence>
<dbReference type="EMBL" id="JAINUF010000018">
    <property type="protein sequence ID" value="KAJ8338598.1"/>
    <property type="molecule type" value="Genomic_DNA"/>
</dbReference>
<accession>A0A9Q1EGW8</accession>
<protein>
    <submittedName>
        <fullName evidence="1">Uncharacterized protein</fullName>
    </submittedName>
</protein>
<gene>
    <name evidence="1" type="ORF">SKAU_G00375640</name>
</gene>
<name>A0A9Q1EGW8_SYNKA</name>
<proteinExistence type="predicted"/>
<reference evidence="1" key="1">
    <citation type="journal article" date="2023" name="Science">
        <title>Genome structures resolve the early diversification of teleost fishes.</title>
        <authorList>
            <person name="Parey E."/>
            <person name="Louis A."/>
            <person name="Montfort J."/>
            <person name="Bouchez O."/>
            <person name="Roques C."/>
            <person name="Iampietro C."/>
            <person name="Lluch J."/>
            <person name="Castinel A."/>
            <person name="Donnadieu C."/>
            <person name="Desvignes T."/>
            <person name="Floi Bucao C."/>
            <person name="Jouanno E."/>
            <person name="Wen M."/>
            <person name="Mejri S."/>
            <person name="Dirks R."/>
            <person name="Jansen H."/>
            <person name="Henkel C."/>
            <person name="Chen W.J."/>
            <person name="Zahm M."/>
            <person name="Cabau C."/>
            <person name="Klopp C."/>
            <person name="Thompson A.W."/>
            <person name="Robinson-Rechavi M."/>
            <person name="Braasch I."/>
            <person name="Lecointre G."/>
            <person name="Bobe J."/>
            <person name="Postlethwait J.H."/>
            <person name="Berthelot C."/>
            <person name="Roest Crollius H."/>
            <person name="Guiguen Y."/>
        </authorList>
    </citation>
    <scope>NUCLEOTIDE SEQUENCE</scope>
    <source>
        <strain evidence="1">WJC10195</strain>
    </source>
</reference>
<comment type="caution">
    <text evidence="1">The sequence shown here is derived from an EMBL/GenBank/DDBJ whole genome shotgun (WGS) entry which is preliminary data.</text>
</comment>
<dbReference type="AlphaFoldDB" id="A0A9Q1EGW8"/>
<organism evidence="1 2">
    <name type="scientific">Synaphobranchus kaupii</name>
    <name type="common">Kaup's arrowtooth eel</name>
    <dbReference type="NCBI Taxonomy" id="118154"/>
    <lineage>
        <taxon>Eukaryota</taxon>
        <taxon>Metazoa</taxon>
        <taxon>Chordata</taxon>
        <taxon>Craniata</taxon>
        <taxon>Vertebrata</taxon>
        <taxon>Euteleostomi</taxon>
        <taxon>Actinopterygii</taxon>
        <taxon>Neopterygii</taxon>
        <taxon>Teleostei</taxon>
        <taxon>Anguilliformes</taxon>
        <taxon>Synaphobranchidae</taxon>
        <taxon>Synaphobranchus</taxon>
    </lineage>
</organism>
<keyword evidence="2" id="KW-1185">Reference proteome</keyword>
<sequence length="124" mass="13232">MCFGQISPPLSTQPPPRRFMALALLLRAKRQTWPAGGRGVRTGSAGAPDRLNLCQGCRCSSSSPPVMSPFSSAPRELTAVTAVLRRHFPSRVPAPRLRPRDITSVSPGGGCVVDARVIRPSVCL</sequence>
<dbReference type="Proteomes" id="UP001152622">
    <property type="component" value="Chromosome 18"/>
</dbReference>